<evidence type="ECO:0000256" key="2">
    <source>
        <dbReference type="RuleBase" id="RU004514"/>
    </source>
</evidence>
<dbReference type="InterPro" id="IPR001608">
    <property type="entry name" value="Ala_racemase_N"/>
</dbReference>
<dbReference type="Proteomes" id="UP000037267">
    <property type="component" value="Unassembled WGS sequence"/>
</dbReference>
<dbReference type="SUPFAM" id="SSF51419">
    <property type="entry name" value="PLP-binding barrel"/>
    <property type="match status" value="1"/>
</dbReference>
<accession>A0A0L0WBK2</accession>
<dbReference type="Gene3D" id="3.20.20.10">
    <property type="entry name" value="Alanine racemase"/>
    <property type="match status" value="1"/>
</dbReference>
<dbReference type="GO" id="GO:0030170">
    <property type="term" value="F:pyridoxal phosphate binding"/>
    <property type="evidence" value="ECO:0007669"/>
    <property type="project" value="InterPro"/>
</dbReference>
<dbReference type="AlphaFoldDB" id="A0A0L0WBK2"/>
<feature type="domain" description="Alanine racemase N-terminal" evidence="3">
    <location>
        <begin position="3"/>
        <end position="151"/>
    </location>
</feature>
<evidence type="ECO:0000259" key="3">
    <source>
        <dbReference type="Pfam" id="PF01168"/>
    </source>
</evidence>
<keyword evidence="1" id="KW-0663">Pyridoxal phosphate</keyword>
<comment type="caution">
    <text evidence="4">The sequence shown here is derived from an EMBL/GenBank/DDBJ whole genome shotgun (WGS) entry which is preliminary data.</text>
</comment>
<comment type="similarity">
    <text evidence="2">Belongs to the pyridoxal phosphate-binding protein YggS/PROSC family.</text>
</comment>
<evidence type="ECO:0000313" key="4">
    <source>
        <dbReference type="EMBL" id="KNF08720.1"/>
    </source>
</evidence>
<proteinExistence type="inferred from homology"/>
<dbReference type="PANTHER" id="PTHR10146">
    <property type="entry name" value="PROLINE SYNTHETASE CO-TRANSCRIBED BACTERIAL HOMOLOG PROTEIN"/>
    <property type="match status" value="1"/>
</dbReference>
<dbReference type="InterPro" id="IPR029066">
    <property type="entry name" value="PLP-binding_barrel"/>
</dbReference>
<dbReference type="STRING" id="1503.CLPU_5c00270"/>
<sequence>MIGHLQSNKVKYIIDKVGLIHSLDRMSLAKEIQKRASENDVIAEVLIQVNVAEEESKFGLKVKDVAPFIESILEFENIKIKGLMTIAPYSENPEDIRFVFKELKSLFEEIKERNYKNVDMKYLSMGMTNDYEIALEEGANMIRVGTGIFGKRVY</sequence>
<protein>
    <submittedName>
        <fullName evidence="4">Pyridoxal phosphate enzyme YggS family</fullName>
    </submittedName>
</protein>
<organism evidence="4 5">
    <name type="scientific">Gottschalkia purinilytica</name>
    <name type="common">Clostridium purinilyticum</name>
    <dbReference type="NCBI Taxonomy" id="1503"/>
    <lineage>
        <taxon>Bacteria</taxon>
        <taxon>Bacillati</taxon>
        <taxon>Bacillota</taxon>
        <taxon>Tissierellia</taxon>
        <taxon>Tissierellales</taxon>
        <taxon>Gottschalkiaceae</taxon>
        <taxon>Gottschalkia</taxon>
    </lineage>
</organism>
<dbReference type="PATRIC" id="fig|1503.3.peg.2549"/>
<dbReference type="CDD" id="cd00635">
    <property type="entry name" value="PLPDE_III_YBL036c_like"/>
    <property type="match status" value="1"/>
</dbReference>
<gene>
    <name evidence="4" type="ORF">CLPU_5c00270</name>
</gene>
<reference evidence="5" key="1">
    <citation type="submission" date="2015-07" db="EMBL/GenBank/DDBJ databases">
        <title>Draft genome sequence of the purine-degrading Gottschalkia purinilyticum DSM 1384 (formerly Clostridium purinilyticum).</title>
        <authorList>
            <person name="Poehlein A."/>
            <person name="Schiel-Bengelsdorf B."/>
            <person name="Bengelsdorf F.R."/>
            <person name="Daniel R."/>
            <person name="Duerre P."/>
        </authorList>
    </citation>
    <scope>NUCLEOTIDE SEQUENCE [LARGE SCALE GENOMIC DNA]</scope>
    <source>
        <strain evidence="5">DSM 1384</strain>
    </source>
</reference>
<keyword evidence="5" id="KW-1185">Reference proteome</keyword>
<evidence type="ECO:0000313" key="5">
    <source>
        <dbReference type="Proteomes" id="UP000037267"/>
    </source>
</evidence>
<dbReference type="Pfam" id="PF01168">
    <property type="entry name" value="Ala_racemase_N"/>
    <property type="match status" value="1"/>
</dbReference>
<evidence type="ECO:0000256" key="1">
    <source>
        <dbReference type="ARBA" id="ARBA00022898"/>
    </source>
</evidence>
<name>A0A0L0WBK2_GOTPU</name>
<dbReference type="NCBIfam" id="TIGR00044">
    <property type="entry name" value="YggS family pyridoxal phosphate-dependent enzyme"/>
    <property type="match status" value="1"/>
</dbReference>
<dbReference type="PANTHER" id="PTHR10146:SF14">
    <property type="entry name" value="PYRIDOXAL PHOSPHATE HOMEOSTASIS PROTEIN"/>
    <property type="match status" value="1"/>
</dbReference>
<dbReference type="EMBL" id="LGSS01000005">
    <property type="protein sequence ID" value="KNF08720.1"/>
    <property type="molecule type" value="Genomic_DNA"/>
</dbReference>
<dbReference type="InterPro" id="IPR011078">
    <property type="entry name" value="PyrdxlP_homeostasis"/>
</dbReference>